<evidence type="ECO:0000313" key="2">
    <source>
        <dbReference type="Proteomes" id="UP000595806"/>
    </source>
</evidence>
<dbReference type="EMBL" id="MW358930">
    <property type="protein sequence ID" value="QQK88433.1"/>
    <property type="molecule type" value="Genomic_DNA"/>
</dbReference>
<accession>A0A7T7CL47</accession>
<dbReference type="Proteomes" id="UP000595806">
    <property type="component" value="Segment"/>
</dbReference>
<name>A0A7T7CL47_9CAUD</name>
<evidence type="ECO:0000313" key="1">
    <source>
        <dbReference type="EMBL" id="QQK88433.1"/>
    </source>
</evidence>
<sequence>MDIKDVKVGMLVQLNDNSSKQGCVGMVESIDYLDALVMLRLEGVITASGHNTSTVHNRWNVRPYRFEEYQDPEADMVVWDALEIGEHYVDSEGYERVKLSERTSYCFQTRTIHPHYGTMDKYEKVKPL</sequence>
<proteinExistence type="predicted"/>
<organism evidence="1 2">
    <name type="scientific">Providencia phage PSTRCR_114</name>
    <dbReference type="NCBI Taxonomy" id="2800824"/>
    <lineage>
        <taxon>Viruses</taxon>
        <taxon>Duplodnaviria</taxon>
        <taxon>Heunggongvirae</taxon>
        <taxon>Uroviricota</taxon>
        <taxon>Caudoviricetes</taxon>
        <taxon>Autographivirales</taxon>
        <taxon>Autoscriptoviridae</taxon>
        <taxon>Slopekvirinae</taxon>
        <taxon>Kakivirus</taxon>
        <taxon>Kakivirus PSTRCR114</taxon>
    </lineage>
</organism>
<reference evidence="1 2" key="1">
    <citation type="submission" date="2020-12" db="EMBL/GenBank/DDBJ databases">
        <authorList>
            <person name="Rakov C."/>
            <person name="Alkalay-Oren S."/>
            <person name="Coppenhagen-Glazer S."/>
            <person name="Hazan R."/>
        </authorList>
    </citation>
    <scope>NUCLEOTIDE SEQUENCE [LARGE SCALE GENOMIC DNA]</scope>
</reference>
<protein>
    <submittedName>
        <fullName evidence="1">Uncharacterized protein</fullName>
    </submittedName>
</protein>
<keyword evidence="2" id="KW-1185">Reference proteome</keyword>